<keyword evidence="5" id="KW-1185">Reference proteome</keyword>
<dbReference type="EMBL" id="BMZS01000001">
    <property type="protein sequence ID" value="GHD39951.1"/>
    <property type="molecule type" value="Genomic_DNA"/>
</dbReference>
<dbReference type="InterPro" id="IPR000182">
    <property type="entry name" value="GNAT_dom"/>
</dbReference>
<dbReference type="AlphaFoldDB" id="A0A918XMQ6"/>
<evidence type="ECO:0000256" key="1">
    <source>
        <dbReference type="ARBA" id="ARBA00022679"/>
    </source>
</evidence>
<reference evidence="4" key="1">
    <citation type="journal article" date="2014" name="Int. J. Syst. Evol. Microbiol.">
        <title>Complete genome sequence of Corynebacterium casei LMG S-19264T (=DSM 44701T), isolated from a smear-ripened cheese.</title>
        <authorList>
            <consortium name="US DOE Joint Genome Institute (JGI-PGF)"/>
            <person name="Walter F."/>
            <person name="Albersmeier A."/>
            <person name="Kalinowski J."/>
            <person name="Ruckert C."/>
        </authorList>
    </citation>
    <scope>NUCLEOTIDE SEQUENCE</scope>
    <source>
        <strain evidence="4">KCTC 42651</strain>
    </source>
</reference>
<feature type="domain" description="N-acetyltransferase" evidence="3">
    <location>
        <begin position="10"/>
        <end position="156"/>
    </location>
</feature>
<gene>
    <name evidence="4" type="ORF">GCM10017083_02660</name>
</gene>
<dbReference type="InterPro" id="IPR016181">
    <property type="entry name" value="Acyl_CoA_acyltransferase"/>
</dbReference>
<accession>A0A918XMQ6</accession>
<dbReference type="PANTHER" id="PTHR43877">
    <property type="entry name" value="AMINOALKYLPHOSPHONATE N-ACETYLTRANSFERASE-RELATED-RELATED"/>
    <property type="match status" value="1"/>
</dbReference>
<name>A0A918XMQ6_9PROT</name>
<evidence type="ECO:0000313" key="4">
    <source>
        <dbReference type="EMBL" id="GHD39951.1"/>
    </source>
</evidence>
<keyword evidence="1" id="KW-0808">Transferase</keyword>
<dbReference type="GO" id="GO:0016747">
    <property type="term" value="F:acyltransferase activity, transferring groups other than amino-acyl groups"/>
    <property type="evidence" value="ECO:0007669"/>
    <property type="project" value="InterPro"/>
</dbReference>
<sequence>MTGPSGPGAVRIRTATVDDHPAIAGLQAAAFADRWSVDAVRRIAALHGAVALLAERAADAAPLGYLLGQVVTDEAEVHSLAVAEAARRQGIGRRLLAAFETMAAALGAVSVVLEVAADDPAATGLYESAGYAVIARRPGYYRIGRARPVDAEVRRRSLR</sequence>
<proteinExistence type="predicted"/>
<dbReference type="RefSeq" id="WP_189987112.1">
    <property type="nucleotide sequence ID" value="NZ_BMZS01000001.1"/>
</dbReference>
<reference evidence="4" key="2">
    <citation type="submission" date="2020-09" db="EMBL/GenBank/DDBJ databases">
        <authorList>
            <person name="Sun Q."/>
            <person name="Kim S."/>
        </authorList>
    </citation>
    <scope>NUCLEOTIDE SEQUENCE</scope>
    <source>
        <strain evidence="4">KCTC 42651</strain>
    </source>
</reference>
<dbReference type="Proteomes" id="UP000630353">
    <property type="component" value="Unassembled WGS sequence"/>
</dbReference>
<evidence type="ECO:0000259" key="3">
    <source>
        <dbReference type="PROSITE" id="PS51186"/>
    </source>
</evidence>
<dbReference type="PROSITE" id="PS51186">
    <property type="entry name" value="GNAT"/>
    <property type="match status" value="1"/>
</dbReference>
<dbReference type="Gene3D" id="3.40.630.30">
    <property type="match status" value="1"/>
</dbReference>
<keyword evidence="2" id="KW-0012">Acyltransferase</keyword>
<dbReference type="CDD" id="cd04301">
    <property type="entry name" value="NAT_SF"/>
    <property type="match status" value="1"/>
</dbReference>
<protein>
    <recommendedName>
        <fullName evidence="3">N-acetyltransferase domain-containing protein</fullName>
    </recommendedName>
</protein>
<organism evidence="4 5">
    <name type="scientific">Thalassobaculum fulvum</name>
    <dbReference type="NCBI Taxonomy" id="1633335"/>
    <lineage>
        <taxon>Bacteria</taxon>
        <taxon>Pseudomonadati</taxon>
        <taxon>Pseudomonadota</taxon>
        <taxon>Alphaproteobacteria</taxon>
        <taxon>Rhodospirillales</taxon>
        <taxon>Thalassobaculaceae</taxon>
        <taxon>Thalassobaculum</taxon>
    </lineage>
</organism>
<evidence type="ECO:0000256" key="2">
    <source>
        <dbReference type="ARBA" id="ARBA00023315"/>
    </source>
</evidence>
<evidence type="ECO:0000313" key="5">
    <source>
        <dbReference type="Proteomes" id="UP000630353"/>
    </source>
</evidence>
<dbReference type="Pfam" id="PF00583">
    <property type="entry name" value="Acetyltransf_1"/>
    <property type="match status" value="1"/>
</dbReference>
<comment type="caution">
    <text evidence="4">The sequence shown here is derived from an EMBL/GenBank/DDBJ whole genome shotgun (WGS) entry which is preliminary data.</text>
</comment>
<dbReference type="InterPro" id="IPR050832">
    <property type="entry name" value="Bact_Acetyltransf"/>
</dbReference>
<dbReference type="SUPFAM" id="SSF55729">
    <property type="entry name" value="Acyl-CoA N-acyltransferases (Nat)"/>
    <property type="match status" value="1"/>
</dbReference>